<dbReference type="EMBL" id="JAAWWL010000002">
    <property type="protein sequence ID" value="NKI33004.1"/>
    <property type="molecule type" value="Genomic_DNA"/>
</dbReference>
<comment type="caution">
    <text evidence="1">The sequence shown here is derived from an EMBL/GenBank/DDBJ whole genome shotgun (WGS) entry which is preliminary data.</text>
</comment>
<keyword evidence="2" id="KW-1185">Reference proteome</keyword>
<proteinExistence type="predicted"/>
<accession>A0ABX1GTQ2</accession>
<organism evidence="1 2">
    <name type="scientific">Croceivirga thetidis</name>
    <dbReference type="NCBI Taxonomy" id="2721623"/>
    <lineage>
        <taxon>Bacteria</taxon>
        <taxon>Pseudomonadati</taxon>
        <taxon>Bacteroidota</taxon>
        <taxon>Flavobacteriia</taxon>
        <taxon>Flavobacteriales</taxon>
        <taxon>Flavobacteriaceae</taxon>
        <taxon>Croceivirga</taxon>
    </lineage>
</organism>
<protein>
    <submittedName>
        <fullName evidence="1">TIGR03643 family protein</fullName>
    </submittedName>
</protein>
<sequence>MGRFNPNTSSIFQKSLAVCDISTAVSSYFATESSLVRLTKFAPLRYEIALSLVNDANLIPKSVTEVLTSDSKEQRVYQLSLINIRLKNLLSYCNGLEKDGVKEKEYVNLLRAEIKSFKRSFKAWRKSLR</sequence>
<gene>
    <name evidence="1" type="ORF">HCU67_13685</name>
</gene>
<reference evidence="1 2" key="1">
    <citation type="submission" date="2020-04" db="EMBL/GenBank/DDBJ databases">
        <authorList>
            <person name="Yoon J."/>
        </authorList>
    </citation>
    <scope>NUCLEOTIDE SEQUENCE [LARGE SCALE GENOMIC DNA]</scope>
    <source>
        <strain evidence="1 2">DJ-13</strain>
    </source>
</reference>
<evidence type="ECO:0000313" key="2">
    <source>
        <dbReference type="Proteomes" id="UP000718451"/>
    </source>
</evidence>
<dbReference type="Proteomes" id="UP000718451">
    <property type="component" value="Unassembled WGS sequence"/>
</dbReference>
<evidence type="ECO:0000313" key="1">
    <source>
        <dbReference type="EMBL" id="NKI33004.1"/>
    </source>
</evidence>
<name>A0ABX1GTQ2_9FLAO</name>